<dbReference type="InterPro" id="IPR050469">
    <property type="entry name" value="Diguanylate_Cyclase"/>
</dbReference>
<dbReference type="FunFam" id="3.30.70.270:FF:000001">
    <property type="entry name" value="Diguanylate cyclase domain protein"/>
    <property type="match status" value="1"/>
</dbReference>
<dbReference type="GO" id="GO:1902201">
    <property type="term" value="P:negative regulation of bacterial-type flagellum-dependent cell motility"/>
    <property type="evidence" value="ECO:0007669"/>
    <property type="project" value="TreeGrafter"/>
</dbReference>
<keyword evidence="5" id="KW-1185">Reference proteome</keyword>
<dbReference type="PANTHER" id="PTHR45138">
    <property type="entry name" value="REGULATORY COMPONENTS OF SENSORY TRANSDUCTION SYSTEM"/>
    <property type="match status" value="1"/>
</dbReference>
<dbReference type="CDD" id="cd01949">
    <property type="entry name" value="GGDEF"/>
    <property type="match status" value="1"/>
</dbReference>
<dbReference type="Proteomes" id="UP000632828">
    <property type="component" value="Unassembled WGS sequence"/>
</dbReference>
<dbReference type="SUPFAM" id="SSF55073">
    <property type="entry name" value="Nucleotide cyclase"/>
    <property type="match status" value="1"/>
</dbReference>
<dbReference type="AlphaFoldDB" id="A0A8J6UIF4"/>
<dbReference type="SMART" id="SM00267">
    <property type="entry name" value="GGDEF"/>
    <property type="match status" value="1"/>
</dbReference>
<dbReference type="RefSeq" id="WP_191155783.1">
    <property type="nucleotide sequence ID" value="NZ_JACWUN010000009.1"/>
</dbReference>
<dbReference type="GO" id="GO:0005886">
    <property type="term" value="C:plasma membrane"/>
    <property type="evidence" value="ECO:0007669"/>
    <property type="project" value="TreeGrafter"/>
</dbReference>
<dbReference type="PROSITE" id="PS50887">
    <property type="entry name" value="GGDEF"/>
    <property type="match status" value="1"/>
</dbReference>
<dbReference type="EMBL" id="JACWUN010000009">
    <property type="protein sequence ID" value="MBD1400830.1"/>
    <property type="molecule type" value="Genomic_DNA"/>
</dbReference>
<dbReference type="Pfam" id="PF00990">
    <property type="entry name" value="GGDEF"/>
    <property type="match status" value="1"/>
</dbReference>
<reference evidence="4" key="1">
    <citation type="submission" date="2020-09" db="EMBL/GenBank/DDBJ databases">
        <title>Pelobacter alkaliphilus sp. nov., a novel anaerobic arsenate-reducing bacterium from terrestrial mud volcano.</title>
        <authorList>
            <person name="Khomyakova M.A."/>
            <person name="Merkel A.Y."/>
            <person name="Slobodkin A.I."/>
        </authorList>
    </citation>
    <scope>NUCLEOTIDE SEQUENCE</scope>
    <source>
        <strain evidence="4">M08fum</strain>
    </source>
</reference>
<feature type="domain" description="GGDEF" evidence="3">
    <location>
        <begin position="76"/>
        <end position="210"/>
    </location>
</feature>
<protein>
    <recommendedName>
        <fullName evidence="1">diguanylate cyclase</fullName>
        <ecNumber evidence="1">2.7.7.65</ecNumber>
    </recommendedName>
</protein>
<dbReference type="PANTHER" id="PTHR45138:SF9">
    <property type="entry name" value="DIGUANYLATE CYCLASE DGCM-RELATED"/>
    <property type="match status" value="1"/>
</dbReference>
<organism evidence="4 5">
    <name type="scientific">Pelovirga terrestris</name>
    <dbReference type="NCBI Taxonomy" id="2771352"/>
    <lineage>
        <taxon>Bacteria</taxon>
        <taxon>Pseudomonadati</taxon>
        <taxon>Thermodesulfobacteriota</taxon>
        <taxon>Desulfuromonadia</taxon>
        <taxon>Geobacterales</taxon>
        <taxon>Geobacteraceae</taxon>
        <taxon>Pelovirga</taxon>
    </lineage>
</organism>
<dbReference type="NCBIfam" id="TIGR00254">
    <property type="entry name" value="GGDEF"/>
    <property type="match status" value="1"/>
</dbReference>
<evidence type="ECO:0000256" key="1">
    <source>
        <dbReference type="ARBA" id="ARBA00012528"/>
    </source>
</evidence>
<dbReference type="InterPro" id="IPR029787">
    <property type="entry name" value="Nucleotide_cyclase"/>
</dbReference>
<dbReference type="InterPro" id="IPR043128">
    <property type="entry name" value="Rev_trsase/Diguanyl_cyclase"/>
</dbReference>
<proteinExistence type="predicted"/>
<comment type="catalytic activity">
    <reaction evidence="2">
        <text>2 GTP = 3',3'-c-di-GMP + 2 diphosphate</text>
        <dbReference type="Rhea" id="RHEA:24898"/>
        <dbReference type="ChEBI" id="CHEBI:33019"/>
        <dbReference type="ChEBI" id="CHEBI:37565"/>
        <dbReference type="ChEBI" id="CHEBI:58805"/>
        <dbReference type="EC" id="2.7.7.65"/>
    </reaction>
</comment>
<sequence length="236" mass="26042">MTAVDPSATSPAQPSNTTCPVGVLWCPFPKALTDLQQELDQLIQQVRTDALTGVANYRSFIETLELEIERSGRNERPTSLLMIDLDHFKKVNDIHGHEVGNQALVHVAKVICGQIRKLDVVCRYGGEEFAVVLPETDLHAAIPVAERIRLVLAETPLQQDGLKLELTASLGLATYRPYSLSSAAELISQADHYLYQAKQGGRNQLCHTDVPQPESISNEEKQSLLTLFGRDANTKD</sequence>
<dbReference type="GO" id="GO:0043709">
    <property type="term" value="P:cell adhesion involved in single-species biofilm formation"/>
    <property type="evidence" value="ECO:0007669"/>
    <property type="project" value="TreeGrafter"/>
</dbReference>
<dbReference type="GO" id="GO:0052621">
    <property type="term" value="F:diguanylate cyclase activity"/>
    <property type="evidence" value="ECO:0007669"/>
    <property type="project" value="UniProtKB-EC"/>
</dbReference>
<dbReference type="InterPro" id="IPR000160">
    <property type="entry name" value="GGDEF_dom"/>
</dbReference>
<gene>
    <name evidence="4" type="ORF">ICT70_09120</name>
</gene>
<evidence type="ECO:0000256" key="2">
    <source>
        <dbReference type="ARBA" id="ARBA00034247"/>
    </source>
</evidence>
<dbReference type="EC" id="2.7.7.65" evidence="1"/>
<dbReference type="Gene3D" id="3.30.70.270">
    <property type="match status" value="1"/>
</dbReference>
<name>A0A8J6UIF4_9BACT</name>
<evidence type="ECO:0000313" key="5">
    <source>
        <dbReference type="Proteomes" id="UP000632828"/>
    </source>
</evidence>
<evidence type="ECO:0000313" key="4">
    <source>
        <dbReference type="EMBL" id="MBD1400830.1"/>
    </source>
</evidence>
<comment type="caution">
    <text evidence="4">The sequence shown here is derived from an EMBL/GenBank/DDBJ whole genome shotgun (WGS) entry which is preliminary data.</text>
</comment>
<accession>A0A8J6UIF4</accession>
<evidence type="ECO:0000259" key="3">
    <source>
        <dbReference type="PROSITE" id="PS50887"/>
    </source>
</evidence>